<dbReference type="EMBL" id="JARIHO010000012">
    <property type="protein sequence ID" value="KAJ7352214.1"/>
    <property type="molecule type" value="Genomic_DNA"/>
</dbReference>
<sequence>MSDKVDACVYRGWERSECFRYILITSLKTSNTRASGEQHPQTVRQNQAFGIFLHRKQHHRPSFELSTTRSVAIAVLVLPPTYPDLTPNFLTQVATTRSAVLERALWRCEHLCCPGRTCALVDDSKVRDIRVWVQTAMLVQDGIAVEWIVRCRRVHAPSRQSFKHTTQLMAAGGSAERTCPLTNIINPFEALASRSLELCWGKRGEKETSWPTAFPGPILPVHQPSTFPMSIRSYLQSNIYPLNNTWPFSSMVKQLPSTVAVGSTPGYSMSQRCSCISSLWRRYIVKYISRSEKEMAKRTEFSWDYYVFQPSQSLSEQFMGRHDLDKILTPNGGLSSGGIGPPAVPYIRVGARAVRRTVYGIRPYNDGGHTAVWPTVPVP</sequence>
<evidence type="ECO:0000313" key="2">
    <source>
        <dbReference type="Proteomes" id="UP001218218"/>
    </source>
</evidence>
<accession>A0AAD7EUN4</accession>
<evidence type="ECO:0000313" key="1">
    <source>
        <dbReference type="EMBL" id="KAJ7352214.1"/>
    </source>
</evidence>
<name>A0AAD7EUN4_9AGAR</name>
<keyword evidence="2" id="KW-1185">Reference proteome</keyword>
<organism evidence="1 2">
    <name type="scientific">Mycena albidolilacea</name>
    <dbReference type="NCBI Taxonomy" id="1033008"/>
    <lineage>
        <taxon>Eukaryota</taxon>
        <taxon>Fungi</taxon>
        <taxon>Dikarya</taxon>
        <taxon>Basidiomycota</taxon>
        <taxon>Agaricomycotina</taxon>
        <taxon>Agaricomycetes</taxon>
        <taxon>Agaricomycetidae</taxon>
        <taxon>Agaricales</taxon>
        <taxon>Marasmiineae</taxon>
        <taxon>Mycenaceae</taxon>
        <taxon>Mycena</taxon>
    </lineage>
</organism>
<dbReference type="AlphaFoldDB" id="A0AAD7EUN4"/>
<proteinExistence type="predicted"/>
<protein>
    <submittedName>
        <fullName evidence="1">Uncharacterized protein</fullName>
    </submittedName>
</protein>
<reference evidence="1" key="1">
    <citation type="submission" date="2023-03" db="EMBL/GenBank/DDBJ databases">
        <title>Massive genome expansion in bonnet fungi (Mycena s.s.) driven by repeated elements and novel gene families across ecological guilds.</title>
        <authorList>
            <consortium name="Lawrence Berkeley National Laboratory"/>
            <person name="Harder C.B."/>
            <person name="Miyauchi S."/>
            <person name="Viragh M."/>
            <person name="Kuo A."/>
            <person name="Thoen E."/>
            <person name="Andreopoulos B."/>
            <person name="Lu D."/>
            <person name="Skrede I."/>
            <person name="Drula E."/>
            <person name="Henrissat B."/>
            <person name="Morin E."/>
            <person name="Kohler A."/>
            <person name="Barry K."/>
            <person name="LaButti K."/>
            <person name="Morin E."/>
            <person name="Salamov A."/>
            <person name="Lipzen A."/>
            <person name="Mereny Z."/>
            <person name="Hegedus B."/>
            <person name="Baldrian P."/>
            <person name="Stursova M."/>
            <person name="Weitz H."/>
            <person name="Taylor A."/>
            <person name="Grigoriev I.V."/>
            <person name="Nagy L.G."/>
            <person name="Martin F."/>
            <person name="Kauserud H."/>
        </authorList>
    </citation>
    <scope>NUCLEOTIDE SEQUENCE</scope>
    <source>
        <strain evidence="1">CBHHK002</strain>
    </source>
</reference>
<gene>
    <name evidence="1" type="ORF">DFH08DRAFT_805488</name>
</gene>
<comment type="caution">
    <text evidence="1">The sequence shown here is derived from an EMBL/GenBank/DDBJ whole genome shotgun (WGS) entry which is preliminary data.</text>
</comment>
<dbReference type="Proteomes" id="UP001218218">
    <property type="component" value="Unassembled WGS sequence"/>
</dbReference>